<proteinExistence type="predicted"/>
<dbReference type="AlphaFoldDB" id="A0A6M2CMK8"/>
<dbReference type="GO" id="GO:0032979">
    <property type="term" value="P:protein insertion into mitochondrial inner membrane from matrix"/>
    <property type="evidence" value="ECO:0007669"/>
    <property type="project" value="TreeGrafter"/>
</dbReference>
<evidence type="ECO:0000313" key="1">
    <source>
        <dbReference type="EMBL" id="NOV34782.1"/>
    </source>
</evidence>
<dbReference type="EMBL" id="GHWJ01002045">
    <property type="protein sequence ID" value="NOV34782.1"/>
    <property type="molecule type" value="Transcribed_RNA"/>
</dbReference>
<protein>
    <recommendedName>
        <fullName evidence="2">Juvenile hormone esterase binding protein</fullName>
    </recommendedName>
</protein>
<sequence>MYWRTFQLSVSLRLAQNILPRAVRVVPTPRVLCAAHIHTSRSRRDADPQGKGRSFVLQNPFRWLSLFFDFMYLKNQWDPDFNRSEFLEGTKQAISTVLSLIATQRLDDLAGLVKREAVNQFIQEVSQELGYGSTQHLQDPDDIVAMPQKVALQSIVDHKYCDIHMQFIVMKNLEREQASADVPRILVCFIFAKFHRNYTAGVLPEWTITKLSLLRTSSIS</sequence>
<accession>A0A6M2CMK8</accession>
<dbReference type="InterPro" id="IPR032710">
    <property type="entry name" value="NTF2-like_dom_sf"/>
</dbReference>
<dbReference type="VEuPathDB" id="VectorBase:LOC119180925"/>
<organism evidence="1">
    <name type="scientific">Rhipicephalus microplus</name>
    <name type="common">Cattle tick</name>
    <name type="synonym">Boophilus microplus</name>
    <dbReference type="NCBI Taxonomy" id="6941"/>
    <lineage>
        <taxon>Eukaryota</taxon>
        <taxon>Metazoa</taxon>
        <taxon>Ecdysozoa</taxon>
        <taxon>Arthropoda</taxon>
        <taxon>Chelicerata</taxon>
        <taxon>Arachnida</taxon>
        <taxon>Acari</taxon>
        <taxon>Parasitiformes</taxon>
        <taxon>Ixodida</taxon>
        <taxon>Ixodoidea</taxon>
        <taxon>Ixodidae</taxon>
        <taxon>Rhipicephalinae</taxon>
        <taxon>Rhipicephalus</taxon>
        <taxon>Boophilus</taxon>
    </lineage>
</organism>
<dbReference type="OrthoDB" id="7249367at2759"/>
<dbReference type="PANTHER" id="PTHR13333:SF5">
    <property type="entry name" value="M-AAA PROTEASE-INTERACTING PROTEIN 1, MITOCHONDRIAL"/>
    <property type="match status" value="1"/>
</dbReference>
<dbReference type="SUPFAM" id="SSF54427">
    <property type="entry name" value="NTF2-like"/>
    <property type="match status" value="1"/>
</dbReference>
<dbReference type="GO" id="GO:0005743">
    <property type="term" value="C:mitochondrial inner membrane"/>
    <property type="evidence" value="ECO:0007669"/>
    <property type="project" value="TreeGrafter"/>
</dbReference>
<dbReference type="GO" id="GO:0043022">
    <property type="term" value="F:ribosome binding"/>
    <property type="evidence" value="ECO:0007669"/>
    <property type="project" value="TreeGrafter"/>
</dbReference>
<reference evidence="1" key="1">
    <citation type="submission" date="2019-09" db="EMBL/GenBank/DDBJ databases">
        <title>Organ-specific transcriptomic study of the physiology of the cattle tick, Rhipicephalus microplus.</title>
        <authorList>
            <person name="Tirloni L."/>
            <person name="Braz G."/>
            <person name="Gandara A.C.P."/>
            <person name="Sabadin G.A."/>
            <person name="da Silva R.M."/>
            <person name="Guizzo M.G."/>
            <person name="Machado J.A."/>
            <person name="Costa E.P."/>
            <person name="Gomes H.F."/>
            <person name="Moraes J."/>
            <person name="Mota M.B.S."/>
            <person name="Mesquita R.D."/>
            <person name="Alvarenga P.H."/>
            <person name="Alves F."/>
            <person name="Seixas A."/>
            <person name="da Fonseca R.N."/>
            <person name="Fogaca A."/>
            <person name="Logullo C."/>
            <person name="Tanaka A."/>
            <person name="Daffre S."/>
            <person name="Termignoni C."/>
            <person name="Vaz I.S.Jr."/>
            <person name="Oliveira P.L."/>
            <person name="Ribeiro J.M."/>
        </authorList>
    </citation>
    <scope>NUCLEOTIDE SEQUENCE</scope>
    <source>
        <strain evidence="1">Porto Alegre</strain>
    </source>
</reference>
<dbReference type="PANTHER" id="PTHR13333">
    <property type="entry name" value="M-AAA PROTEASE-INTERACTING PROTEIN 1, MITOCHONDRIAL"/>
    <property type="match status" value="1"/>
</dbReference>
<name>A0A6M2CMK8_RHIMP</name>
<evidence type="ECO:0008006" key="2">
    <source>
        <dbReference type="Google" id="ProtNLM"/>
    </source>
</evidence>